<evidence type="ECO:0000313" key="4">
    <source>
        <dbReference type="Proteomes" id="UP000274131"/>
    </source>
</evidence>
<dbReference type="OrthoDB" id="5859323at2759"/>
<evidence type="ECO:0000313" key="3">
    <source>
        <dbReference type="EMBL" id="VDD84858.1"/>
    </source>
</evidence>
<reference evidence="3 4" key="2">
    <citation type="submission" date="2018-10" db="EMBL/GenBank/DDBJ databases">
        <authorList>
            <consortium name="Pathogen Informatics"/>
        </authorList>
    </citation>
    <scope>NUCLEOTIDE SEQUENCE [LARGE SCALE GENOMIC DNA]</scope>
</reference>
<name>A0A0N4USD7_ENTVE</name>
<dbReference type="Pfam" id="PF00188">
    <property type="entry name" value="CAP"/>
    <property type="match status" value="1"/>
</dbReference>
<feature type="region of interest" description="Disordered" evidence="1">
    <location>
        <begin position="44"/>
        <end position="68"/>
    </location>
</feature>
<evidence type="ECO:0000259" key="2">
    <source>
        <dbReference type="SMART" id="SM00198"/>
    </source>
</evidence>
<sequence length="211" mass="24241">MSGEKRTIVEKSIIHSTPSGRVLSTTKMRTIYYDDNAAKAIGRHHDDLHSQRNSVSDSDLPRHGDTTLYGDEWSTSGTEIKEFMPGKTDLISTSSVKSYSESSSLENIANRINQFRESYHLQPLNYDQELAENARRWAGSLVLTGTFRCRSESLMNVWMGSRPSLLIADFWQKEMQNWPVNYYKHAKLRKIGLGRAYDDNRHVFIVVAEYE</sequence>
<proteinExistence type="predicted"/>
<dbReference type="SMART" id="SM00198">
    <property type="entry name" value="SCP"/>
    <property type="match status" value="1"/>
</dbReference>
<evidence type="ECO:0000256" key="1">
    <source>
        <dbReference type="SAM" id="MobiDB-lite"/>
    </source>
</evidence>
<feature type="domain" description="SCP" evidence="2">
    <location>
        <begin position="103"/>
        <end position="211"/>
    </location>
</feature>
<gene>
    <name evidence="3" type="ORF">EVEC_LOCUS1</name>
</gene>
<evidence type="ECO:0000313" key="5">
    <source>
        <dbReference type="WBParaSite" id="EVEC_0000000001-mRNA-1"/>
    </source>
</evidence>
<dbReference type="Proteomes" id="UP000274131">
    <property type="component" value="Unassembled WGS sequence"/>
</dbReference>
<organism evidence="5">
    <name type="scientific">Enterobius vermicularis</name>
    <name type="common">Human pinworm</name>
    <dbReference type="NCBI Taxonomy" id="51028"/>
    <lineage>
        <taxon>Eukaryota</taxon>
        <taxon>Metazoa</taxon>
        <taxon>Ecdysozoa</taxon>
        <taxon>Nematoda</taxon>
        <taxon>Chromadorea</taxon>
        <taxon>Rhabditida</taxon>
        <taxon>Spirurina</taxon>
        <taxon>Oxyuridomorpha</taxon>
        <taxon>Oxyuroidea</taxon>
        <taxon>Oxyuridae</taxon>
        <taxon>Enterobius</taxon>
    </lineage>
</organism>
<protein>
    <submittedName>
        <fullName evidence="5">SCP domain-containing protein</fullName>
    </submittedName>
</protein>
<dbReference type="AlphaFoldDB" id="A0A0N4USD7"/>
<dbReference type="Gene3D" id="3.40.33.10">
    <property type="entry name" value="CAP"/>
    <property type="match status" value="1"/>
</dbReference>
<dbReference type="InterPro" id="IPR014044">
    <property type="entry name" value="CAP_dom"/>
</dbReference>
<dbReference type="EMBL" id="UXUI01000001">
    <property type="protein sequence ID" value="VDD84858.1"/>
    <property type="molecule type" value="Genomic_DNA"/>
</dbReference>
<dbReference type="SUPFAM" id="SSF55797">
    <property type="entry name" value="PR-1-like"/>
    <property type="match status" value="1"/>
</dbReference>
<accession>A0A0N4USD7</accession>
<reference evidence="5" key="1">
    <citation type="submission" date="2017-02" db="UniProtKB">
        <authorList>
            <consortium name="WormBaseParasite"/>
        </authorList>
    </citation>
    <scope>IDENTIFICATION</scope>
</reference>
<dbReference type="WBParaSite" id="EVEC_0000000001-mRNA-1">
    <property type="protein sequence ID" value="EVEC_0000000001-mRNA-1"/>
    <property type="gene ID" value="EVEC_0000000001"/>
</dbReference>
<dbReference type="InterPro" id="IPR035940">
    <property type="entry name" value="CAP_sf"/>
</dbReference>
<keyword evidence="4" id="KW-1185">Reference proteome</keyword>